<name>A6HAQ3_RAT</name>
<accession>A6HAQ3</accession>
<gene>
    <name evidence="1" type="ORF">rCG_61596</name>
</gene>
<evidence type="ECO:0000313" key="2">
    <source>
        <dbReference type="Proteomes" id="UP000234681"/>
    </source>
</evidence>
<sequence>MKIKVWYIHSLKSCLCMMHRVKWVAPHRSLLILLFFQLGM</sequence>
<reference evidence="2" key="1">
    <citation type="submission" date="2005-09" db="EMBL/GenBank/DDBJ databases">
        <authorList>
            <person name="Mural R.J."/>
            <person name="Li P.W."/>
            <person name="Adams M.D."/>
            <person name="Amanatides P.G."/>
            <person name="Baden-Tillson H."/>
            <person name="Barnstead M."/>
            <person name="Chin S.H."/>
            <person name="Dew I."/>
            <person name="Evans C.A."/>
            <person name="Ferriera S."/>
            <person name="Flanigan M."/>
            <person name="Fosler C."/>
            <person name="Glodek A."/>
            <person name="Gu Z."/>
            <person name="Holt R.A."/>
            <person name="Jennings D."/>
            <person name="Kraft C.L."/>
            <person name="Lu F."/>
            <person name="Nguyen T."/>
            <person name="Nusskern D.R."/>
            <person name="Pfannkoch C.M."/>
            <person name="Sitter C."/>
            <person name="Sutton G.G."/>
            <person name="Venter J.C."/>
            <person name="Wang Z."/>
            <person name="Woodage T."/>
            <person name="Zheng X.H."/>
            <person name="Zhong F."/>
        </authorList>
    </citation>
    <scope>NUCLEOTIDE SEQUENCE [LARGE SCALE GENOMIC DNA]</scope>
    <source>
        <strain>BN</strain>
        <strain evidence="2">Sprague-Dawley</strain>
    </source>
</reference>
<dbReference type="AlphaFoldDB" id="A6HAQ3"/>
<proteinExistence type="predicted"/>
<dbReference type="EMBL" id="CH473947">
    <property type="protein sequence ID" value="EDM03108.1"/>
    <property type="molecule type" value="Genomic_DNA"/>
</dbReference>
<protein>
    <submittedName>
        <fullName evidence="1">RCG61596</fullName>
    </submittedName>
</protein>
<organism evidence="1 2">
    <name type="scientific">Rattus norvegicus</name>
    <name type="common">Rat</name>
    <dbReference type="NCBI Taxonomy" id="10116"/>
    <lineage>
        <taxon>Eukaryota</taxon>
        <taxon>Metazoa</taxon>
        <taxon>Chordata</taxon>
        <taxon>Craniata</taxon>
        <taxon>Vertebrata</taxon>
        <taxon>Euteleostomi</taxon>
        <taxon>Mammalia</taxon>
        <taxon>Eutheria</taxon>
        <taxon>Euarchontoglires</taxon>
        <taxon>Glires</taxon>
        <taxon>Rodentia</taxon>
        <taxon>Myomorpha</taxon>
        <taxon>Muroidea</taxon>
        <taxon>Muridae</taxon>
        <taxon>Murinae</taxon>
        <taxon>Rattus</taxon>
    </lineage>
</organism>
<dbReference type="Proteomes" id="UP000234681">
    <property type="component" value="Chromosome 6"/>
</dbReference>
<evidence type="ECO:0000313" key="1">
    <source>
        <dbReference type="EMBL" id="EDM03108.1"/>
    </source>
</evidence>